<evidence type="ECO:0000256" key="3">
    <source>
        <dbReference type="ARBA" id="ARBA00022777"/>
    </source>
</evidence>
<keyword evidence="5" id="KW-0829">Tyrosine-protein kinase</keyword>
<gene>
    <name evidence="10" type="ORF">FRUB_01216</name>
</gene>
<dbReference type="InterPro" id="IPR027417">
    <property type="entry name" value="P-loop_NTPase"/>
</dbReference>
<dbReference type="InterPro" id="IPR025669">
    <property type="entry name" value="AAA_dom"/>
</dbReference>
<dbReference type="InterPro" id="IPR005702">
    <property type="entry name" value="Wzc-like_C"/>
</dbReference>
<feature type="transmembrane region" description="Helical" evidence="8">
    <location>
        <begin position="61"/>
        <end position="83"/>
    </location>
</feature>
<keyword evidence="6" id="KW-0175">Coiled coil</keyword>
<protein>
    <submittedName>
        <fullName evidence="10">Tyrosine-protein kinase EpsD</fullName>
    </submittedName>
</protein>
<evidence type="ECO:0000256" key="7">
    <source>
        <dbReference type="SAM" id="MobiDB-lite"/>
    </source>
</evidence>
<evidence type="ECO:0000256" key="4">
    <source>
        <dbReference type="ARBA" id="ARBA00022840"/>
    </source>
</evidence>
<evidence type="ECO:0000313" key="11">
    <source>
        <dbReference type="Proteomes" id="UP000214646"/>
    </source>
</evidence>
<dbReference type="NCBIfam" id="TIGR01007">
    <property type="entry name" value="eps_fam"/>
    <property type="match status" value="1"/>
</dbReference>
<dbReference type="CDD" id="cd05387">
    <property type="entry name" value="BY-kinase"/>
    <property type="match status" value="1"/>
</dbReference>
<evidence type="ECO:0000256" key="6">
    <source>
        <dbReference type="SAM" id="Coils"/>
    </source>
</evidence>
<name>A0A225EH48_9BACT</name>
<dbReference type="InterPro" id="IPR050445">
    <property type="entry name" value="Bact_polysacc_biosynth/exp"/>
</dbReference>
<keyword evidence="11" id="KW-1185">Reference proteome</keyword>
<dbReference type="OrthoDB" id="9775724at2"/>
<keyword evidence="4" id="KW-0067">ATP-binding</keyword>
<accession>A0A225EH48</accession>
<keyword evidence="2" id="KW-0547">Nucleotide-binding</keyword>
<organism evidence="10 11">
    <name type="scientific">Fimbriiglobus ruber</name>
    <dbReference type="NCBI Taxonomy" id="1908690"/>
    <lineage>
        <taxon>Bacteria</taxon>
        <taxon>Pseudomonadati</taxon>
        <taxon>Planctomycetota</taxon>
        <taxon>Planctomycetia</taxon>
        <taxon>Gemmatales</taxon>
        <taxon>Gemmataceae</taxon>
        <taxon>Fimbriiglobus</taxon>
    </lineage>
</organism>
<dbReference type="Pfam" id="PF13614">
    <property type="entry name" value="AAA_31"/>
    <property type="match status" value="1"/>
</dbReference>
<feature type="domain" description="AAA" evidence="9">
    <location>
        <begin position="554"/>
        <end position="678"/>
    </location>
</feature>
<keyword evidence="8" id="KW-0472">Membrane</keyword>
<proteinExistence type="predicted"/>
<dbReference type="EMBL" id="NIDE01000001">
    <property type="protein sequence ID" value="OWK47517.1"/>
    <property type="molecule type" value="Genomic_DNA"/>
</dbReference>
<dbReference type="GO" id="GO:0004713">
    <property type="term" value="F:protein tyrosine kinase activity"/>
    <property type="evidence" value="ECO:0007669"/>
    <property type="project" value="UniProtKB-KW"/>
</dbReference>
<dbReference type="RefSeq" id="WP_088252610.1">
    <property type="nucleotide sequence ID" value="NZ_NIDE01000001.1"/>
</dbReference>
<feature type="compositionally biased region" description="Polar residues" evidence="7">
    <location>
        <begin position="18"/>
        <end position="31"/>
    </location>
</feature>
<keyword evidence="1" id="KW-0808">Transferase</keyword>
<dbReference type="Gene3D" id="3.40.50.300">
    <property type="entry name" value="P-loop containing nucleotide triphosphate hydrolases"/>
    <property type="match status" value="1"/>
</dbReference>
<evidence type="ECO:0000313" key="10">
    <source>
        <dbReference type="EMBL" id="OWK47517.1"/>
    </source>
</evidence>
<comment type="caution">
    <text evidence="10">The sequence shown here is derived from an EMBL/GenBank/DDBJ whole genome shotgun (WGS) entry which is preliminary data.</text>
</comment>
<evidence type="ECO:0000259" key="9">
    <source>
        <dbReference type="Pfam" id="PF13614"/>
    </source>
</evidence>
<dbReference type="PANTHER" id="PTHR32309">
    <property type="entry name" value="TYROSINE-PROTEIN KINASE"/>
    <property type="match status" value="1"/>
</dbReference>
<evidence type="ECO:0000256" key="1">
    <source>
        <dbReference type="ARBA" id="ARBA00022679"/>
    </source>
</evidence>
<evidence type="ECO:0000256" key="2">
    <source>
        <dbReference type="ARBA" id="ARBA00022741"/>
    </source>
</evidence>
<dbReference type="AlphaFoldDB" id="A0A225EH48"/>
<feature type="region of interest" description="Disordered" evidence="7">
    <location>
        <begin position="1"/>
        <end position="31"/>
    </location>
</feature>
<dbReference type="Proteomes" id="UP000214646">
    <property type="component" value="Unassembled WGS sequence"/>
</dbReference>
<reference evidence="11" key="1">
    <citation type="submission" date="2017-06" db="EMBL/GenBank/DDBJ databases">
        <title>Genome analysis of Fimbriiglobus ruber SP5, the first member of the order Planctomycetales with confirmed chitinolytic capability.</title>
        <authorList>
            <person name="Ravin N.V."/>
            <person name="Rakitin A.L."/>
            <person name="Ivanova A.A."/>
            <person name="Beletsky A.V."/>
            <person name="Kulichevskaya I.S."/>
            <person name="Mardanov A.V."/>
            <person name="Dedysh S.N."/>
        </authorList>
    </citation>
    <scope>NUCLEOTIDE SEQUENCE [LARGE SCALE GENOMIC DNA]</scope>
    <source>
        <strain evidence="11">SP5</strain>
    </source>
</reference>
<keyword evidence="8" id="KW-0812">Transmembrane</keyword>
<feature type="transmembrane region" description="Helical" evidence="8">
    <location>
        <begin position="463"/>
        <end position="484"/>
    </location>
</feature>
<evidence type="ECO:0000256" key="8">
    <source>
        <dbReference type="SAM" id="Phobius"/>
    </source>
</evidence>
<sequence length="743" mass="82101">MQRSSASEAQMPIPLTPAQPSGQQYASGFQPSVPGQTLAPTAAARAWPTLPELVNALKRRLVLATFLGMLVGMAAAAAVWLALPSGKHTAMALIQLKPIVSAGKQSMGEDFESFKQTQMRLLKTRMLLDRVVSNPNVSRLPDIKGTDDPVTFLEDRIKLRWGSPEILEVSMNGDDPKQILLIVNTMVDEYIKDADSDERQGRQRRRKIIEAHLETLNRLIKSREDRLKDWVKLGQAPGEQASVLKMKLLTDEVSKFNSTVSSLSLEIVSHETNLITLQHKQSVIDMQEVSLDELEKAVAKNEKVAPKVEARNIAIAQFEKLKTAVKEDSPLYAREKDHLAKLEEDLRTTLEEFRSKVEADIRAALKREIKSDIEREKQFVTYKTTLTKKLGEEIKRLEKELELARGANVQGIIDLGDLGPLKEQRAAMEKERLDLDLLDRSDSRIQLRQPAVVSQLLNIQKKILCGIAAFFAGFLLIALAVAFLEWRSRRVDSVDQVVNELGLRVIGTIPAFPSKSSLRSGDAGQAQNWRFVLNESVNSARTMLLHTAKTQNMQVLMVTSAMQGEGKTSLASQLATSMATAGLRTLVLDCDLRNPSLHKLFDSPLTPGCAEVLLQEVDVSDAVQPTTVPNLWLIPAGQCSNRVIAALAQGHPLETLFNRLRGQFDFIVVDSCPVLPVADALLVGQHVDGVVISILQDISQLPKVLTASEKLTQLNIPLLGAVVNGIKPDIHAYGYNYVKQLPA</sequence>
<dbReference type="SUPFAM" id="SSF52540">
    <property type="entry name" value="P-loop containing nucleoside triphosphate hydrolases"/>
    <property type="match status" value="1"/>
</dbReference>
<dbReference type="PANTHER" id="PTHR32309:SF31">
    <property type="entry name" value="CAPSULAR EXOPOLYSACCHARIDE FAMILY"/>
    <property type="match status" value="1"/>
</dbReference>
<feature type="coiled-coil region" evidence="6">
    <location>
        <begin position="291"/>
        <end position="352"/>
    </location>
</feature>
<dbReference type="GO" id="GO:0005524">
    <property type="term" value="F:ATP binding"/>
    <property type="evidence" value="ECO:0007669"/>
    <property type="project" value="UniProtKB-KW"/>
</dbReference>
<keyword evidence="3 10" id="KW-0418">Kinase</keyword>
<evidence type="ECO:0000256" key="5">
    <source>
        <dbReference type="ARBA" id="ARBA00023137"/>
    </source>
</evidence>
<keyword evidence="8" id="KW-1133">Transmembrane helix</keyword>